<dbReference type="STRING" id="1117707.VQ7734_02088"/>
<dbReference type="InterPro" id="IPR009936">
    <property type="entry name" value="DUF1468"/>
</dbReference>
<gene>
    <name evidence="3" type="ORF">VQ7734_02088</name>
</gene>
<keyword evidence="1" id="KW-0472">Membrane</keyword>
<feature type="domain" description="DUF1468" evidence="2">
    <location>
        <begin position="10"/>
        <end position="141"/>
    </location>
</feature>
<keyword evidence="1" id="KW-0812">Transmembrane</keyword>
<evidence type="ECO:0000259" key="2">
    <source>
        <dbReference type="Pfam" id="PF07331"/>
    </source>
</evidence>
<dbReference type="EMBL" id="FRFG01000023">
    <property type="protein sequence ID" value="SHO56319.1"/>
    <property type="molecule type" value="Genomic_DNA"/>
</dbReference>
<sequence>MRSLPLSQFFIALFALLILLTSLTQYGGVSEFGAGFLPTVLSGLLLLFTLIDGAIHYRQQHHGRFPITAAEVRALLMIGVSVIVFILLIETLGFILCATLLLFSLIMIRRRDKLWLWLLFSAAAAFGIHYVFASVLMVALPSGIWS</sequence>
<evidence type="ECO:0000313" key="3">
    <source>
        <dbReference type="EMBL" id="SHO56319.1"/>
    </source>
</evidence>
<dbReference type="Proteomes" id="UP000184600">
    <property type="component" value="Unassembled WGS sequence"/>
</dbReference>
<dbReference type="Pfam" id="PF07331">
    <property type="entry name" value="TctB"/>
    <property type="match status" value="1"/>
</dbReference>
<reference evidence="4" key="1">
    <citation type="submission" date="2016-12" db="EMBL/GenBank/DDBJ databases">
        <authorList>
            <person name="Rodrigo-Torres L."/>
            <person name="Arahal R.D."/>
            <person name="Lucena T."/>
        </authorList>
    </citation>
    <scope>NUCLEOTIDE SEQUENCE [LARGE SCALE GENOMIC DNA]</scope>
</reference>
<proteinExistence type="predicted"/>
<feature type="transmembrane region" description="Helical" evidence="1">
    <location>
        <begin position="75"/>
        <end position="108"/>
    </location>
</feature>
<name>A0A1M7YUK4_9VIBR</name>
<protein>
    <submittedName>
        <fullName evidence="3">Tripartite tricarboxylate transporter TctB family protein</fullName>
    </submittedName>
</protein>
<accession>A0A1M7YUK4</accession>
<evidence type="ECO:0000256" key="1">
    <source>
        <dbReference type="SAM" id="Phobius"/>
    </source>
</evidence>
<evidence type="ECO:0000313" key="4">
    <source>
        <dbReference type="Proteomes" id="UP000184600"/>
    </source>
</evidence>
<dbReference type="OrthoDB" id="6628288at2"/>
<keyword evidence="1" id="KW-1133">Transmembrane helix</keyword>
<keyword evidence="4" id="KW-1185">Reference proteome</keyword>
<feature type="transmembrane region" description="Helical" evidence="1">
    <location>
        <begin position="114"/>
        <end position="140"/>
    </location>
</feature>
<dbReference type="RefSeq" id="WP_073582174.1">
    <property type="nucleotide sequence ID" value="NZ_AP024897.1"/>
</dbReference>
<organism evidence="3 4">
    <name type="scientific">Vibrio quintilis</name>
    <dbReference type="NCBI Taxonomy" id="1117707"/>
    <lineage>
        <taxon>Bacteria</taxon>
        <taxon>Pseudomonadati</taxon>
        <taxon>Pseudomonadota</taxon>
        <taxon>Gammaproteobacteria</taxon>
        <taxon>Vibrionales</taxon>
        <taxon>Vibrionaceae</taxon>
        <taxon>Vibrio</taxon>
    </lineage>
</organism>
<dbReference type="AlphaFoldDB" id="A0A1M7YUK4"/>
<feature type="transmembrane region" description="Helical" evidence="1">
    <location>
        <begin position="34"/>
        <end position="55"/>
    </location>
</feature>